<evidence type="ECO:0000256" key="3">
    <source>
        <dbReference type="ARBA" id="ARBA00022723"/>
    </source>
</evidence>
<sequence length="498" mass="56667">MELCFFSVPILILLVVVLPIALYFLKLLIFRTIPAAAVGGKLPPGRMGWPIIGEGIEFFRAGQKGVPEKFFYDRMQKYSSEIFRTSLVGEAITVLCGATGNNFLFSNERKLVTIWLPPSIKKILHSRTDHQRCSADEDETKKFRQLSNQLVKLVNVGLMDTIARRHFENNWDNKKEVTVYPLVKNYTFSLACWLILSIDDQDRVNELSKMFGTVMDGIMSIPIDLPGTKFNRAIKASKLIRKKLLSIIKQKKINLCSSSSSENIKASTHKQDLLTQMIQFTDDENDSKFMNEIEIAEKILGLLLGGHEPPTVVITAIMKYLAELPDVYNEVLREQIEIAKSKAPGELLNLDDIQKMRYSWNVACEAMRLATSSQGAFRQAISDFTYEGYLIPKGSKLYWSGVSTHKNPEYFPDPEKFNPSRFEGNGPTPFTFVPFGGGPRMCPGKDYARLEILVFMHHVVRRYKWEKLLSGDDKLRFTPLPLPAKGLPVRLHPHPHEY</sequence>
<dbReference type="GO" id="GO:0004497">
    <property type="term" value="F:monooxygenase activity"/>
    <property type="evidence" value="ECO:0007669"/>
    <property type="project" value="UniProtKB-KW"/>
</dbReference>
<keyword evidence="3 6" id="KW-0479">Metal-binding</keyword>
<dbReference type="PRINTS" id="PR00463">
    <property type="entry name" value="EP450I"/>
</dbReference>
<dbReference type="OrthoDB" id="1470350at2759"/>
<dbReference type="AlphaFoldDB" id="A0A200PZL5"/>
<name>A0A200PZL5_MACCD</name>
<comment type="similarity">
    <text evidence="2 7">Belongs to the cytochrome P450 family.</text>
</comment>
<evidence type="ECO:0000313" key="9">
    <source>
        <dbReference type="EMBL" id="OVA03660.1"/>
    </source>
</evidence>
<comment type="caution">
    <text evidence="9">The sequence shown here is derived from an EMBL/GenBank/DDBJ whole genome shotgun (WGS) entry which is preliminary data.</text>
</comment>
<dbReference type="InParanoid" id="A0A200PZL5"/>
<evidence type="ECO:0000256" key="4">
    <source>
        <dbReference type="ARBA" id="ARBA00023002"/>
    </source>
</evidence>
<keyword evidence="10" id="KW-1185">Reference proteome</keyword>
<dbReference type="SUPFAM" id="SSF48264">
    <property type="entry name" value="Cytochrome P450"/>
    <property type="match status" value="1"/>
</dbReference>
<keyword evidence="5 6" id="KW-0408">Iron</keyword>
<dbReference type="PANTHER" id="PTHR24286">
    <property type="entry name" value="CYTOCHROME P450 26"/>
    <property type="match status" value="1"/>
</dbReference>
<proteinExistence type="inferred from homology"/>
<dbReference type="GO" id="GO:0016705">
    <property type="term" value="F:oxidoreductase activity, acting on paired donors, with incorporation or reduction of molecular oxygen"/>
    <property type="evidence" value="ECO:0007669"/>
    <property type="project" value="InterPro"/>
</dbReference>
<feature type="binding site" description="axial binding residue" evidence="6">
    <location>
        <position position="442"/>
    </location>
    <ligand>
        <name>heme</name>
        <dbReference type="ChEBI" id="CHEBI:30413"/>
    </ligand>
    <ligandPart>
        <name>Fe</name>
        <dbReference type="ChEBI" id="CHEBI:18248"/>
    </ligandPart>
</feature>
<keyword evidence="7" id="KW-0503">Monooxygenase</keyword>
<dbReference type="Gene3D" id="1.10.630.10">
    <property type="entry name" value="Cytochrome P450"/>
    <property type="match status" value="1"/>
</dbReference>
<dbReference type="Proteomes" id="UP000195402">
    <property type="component" value="Unassembled WGS sequence"/>
</dbReference>
<dbReference type="PANTHER" id="PTHR24286:SF53">
    <property type="entry name" value="BETA-AMYRIN 28-OXIDASE-LIKE"/>
    <property type="match status" value="1"/>
</dbReference>
<dbReference type="GO" id="GO:0020037">
    <property type="term" value="F:heme binding"/>
    <property type="evidence" value="ECO:0007669"/>
    <property type="project" value="InterPro"/>
</dbReference>
<keyword evidence="8" id="KW-1133">Transmembrane helix</keyword>
<protein>
    <submittedName>
        <fullName evidence="9">Cytochrome P450</fullName>
    </submittedName>
</protein>
<keyword evidence="8" id="KW-0472">Membrane</keyword>
<dbReference type="InterPro" id="IPR036396">
    <property type="entry name" value="Cyt_P450_sf"/>
</dbReference>
<accession>A0A200PZL5</accession>
<dbReference type="InterPro" id="IPR017972">
    <property type="entry name" value="Cyt_P450_CS"/>
</dbReference>
<evidence type="ECO:0000256" key="2">
    <source>
        <dbReference type="ARBA" id="ARBA00010617"/>
    </source>
</evidence>
<keyword evidence="8" id="KW-0812">Transmembrane</keyword>
<keyword evidence="4 7" id="KW-0560">Oxidoreductase</keyword>
<organism evidence="9 10">
    <name type="scientific">Macleaya cordata</name>
    <name type="common">Five-seeded plume-poppy</name>
    <name type="synonym">Bocconia cordata</name>
    <dbReference type="NCBI Taxonomy" id="56857"/>
    <lineage>
        <taxon>Eukaryota</taxon>
        <taxon>Viridiplantae</taxon>
        <taxon>Streptophyta</taxon>
        <taxon>Embryophyta</taxon>
        <taxon>Tracheophyta</taxon>
        <taxon>Spermatophyta</taxon>
        <taxon>Magnoliopsida</taxon>
        <taxon>Ranunculales</taxon>
        <taxon>Papaveraceae</taxon>
        <taxon>Papaveroideae</taxon>
        <taxon>Macleaya</taxon>
    </lineage>
</organism>
<evidence type="ECO:0000256" key="1">
    <source>
        <dbReference type="ARBA" id="ARBA00001971"/>
    </source>
</evidence>
<dbReference type="GO" id="GO:0033075">
    <property type="term" value="P:isoquinoline alkaloid biosynthetic process"/>
    <property type="evidence" value="ECO:0007669"/>
    <property type="project" value="UniProtKB-ARBA"/>
</dbReference>
<dbReference type="FunFam" id="1.10.630.10:FF:000022">
    <property type="entry name" value="Taxadiene 5-alpha hydroxylase"/>
    <property type="match status" value="1"/>
</dbReference>
<dbReference type="STRING" id="56857.A0A200PZL5"/>
<dbReference type="PROSITE" id="PS00086">
    <property type="entry name" value="CYTOCHROME_P450"/>
    <property type="match status" value="1"/>
</dbReference>
<keyword evidence="6 7" id="KW-0349">Heme</keyword>
<dbReference type="InterPro" id="IPR002401">
    <property type="entry name" value="Cyt_P450_E_grp-I"/>
</dbReference>
<comment type="cofactor">
    <cofactor evidence="1 6">
        <name>heme</name>
        <dbReference type="ChEBI" id="CHEBI:30413"/>
    </cofactor>
</comment>
<gene>
    <name evidence="9" type="ORF">BVC80_1095g3</name>
</gene>
<dbReference type="EMBL" id="MVGT01003609">
    <property type="protein sequence ID" value="OVA03660.1"/>
    <property type="molecule type" value="Genomic_DNA"/>
</dbReference>
<dbReference type="Pfam" id="PF00067">
    <property type="entry name" value="p450"/>
    <property type="match status" value="1"/>
</dbReference>
<reference evidence="9 10" key="1">
    <citation type="journal article" date="2017" name="Mol. Plant">
        <title>The Genome of Medicinal Plant Macleaya cordata Provides New Insights into Benzylisoquinoline Alkaloids Metabolism.</title>
        <authorList>
            <person name="Liu X."/>
            <person name="Liu Y."/>
            <person name="Huang P."/>
            <person name="Ma Y."/>
            <person name="Qing Z."/>
            <person name="Tang Q."/>
            <person name="Cao H."/>
            <person name="Cheng P."/>
            <person name="Zheng Y."/>
            <person name="Yuan Z."/>
            <person name="Zhou Y."/>
            <person name="Liu J."/>
            <person name="Tang Z."/>
            <person name="Zhuo Y."/>
            <person name="Zhang Y."/>
            <person name="Yu L."/>
            <person name="Huang J."/>
            <person name="Yang P."/>
            <person name="Peng Q."/>
            <person name="Zhang J."/>
            <person name="Jiang W."/>
            <person name="Zhang Z."/>
            <person name="Lin K."/>
            <person name="Ro D.K."/>
            <person name="Chen X."/>
            <person name="Xiong X."/>
            <person name="Shang Y."/>
            <person name="Huang S."/>
            <person name="Zeng J."/>
        </authorList>
    </citation>
    <scope>NUCLEOTIDE SEQUENCE [LARGE SCALE GENOMIC DNA]</scope>
    <source>
        <strain evidence="10">cv. BLH2017</strain>
        <tissue evidence="9">Root</tissue>
    </source>
</reference>
<dbReference type="CDD" id="cd11043">
    <property type="entry name" value="CYP90-like"/>
    <property type="match status" value="1"/>
</dbReference>
<dbReference type="InterPro" id="IPR001128">
    <property type="entry name" value="Cyt_P450"/>
</dbReference>
<feature type="transmembrane region" description="Helical" evidence="8">
    <location>
        <begin position="6"/>
        <end position="25"/>
    </location>
</feature>
<dbReference type="GO" id="GO:0005506">
    <property type="term" value="F:iron ion binding"/>
    <property type="evidence" value="ECO:0007669"/>
    <property type="project" value="InterPro"/>
</dbReference>
<dbReference type="OMA" id="WSAYATH"/>
<evidence type="ECO:0000256" key="6">
    <source>
        <dbReference type="PIRSR" id="PIRSR602401-1"/>
    </source>
</evidence>
<evidence type="ECO:0000256" key="7">
    <source>
        <dbReference type="RuleBase" id="RU000461"/>
    </source>
</evidence>
<dbReference type="GO" id="GO:0016125">
    <property type="term" value="P:sterol metabolic process"/>
    <property type="evidence" value="ECO:0007669"/>
    <property type="project" value="TreeGrafter"/>
</dbReference>
<evidence type="ECO:0000313" key="10">
    <source>
        <dbReference type="Proteomes" id="UP000195402"/>
    </source>
</evidence>
<evidence type="ECO:0000256" key="5">
    <source>
        <dbReference type="ARBA" id="ARBA00023004"/>
    </source>
</evidence>
<evidence type="ECO:0000256" key="8">
    <source>
        <dbReference type="SAM" id="Phobius"/>
    </source>
</evidence>